<accession>F6GZ53</accession>
<feature type="chain" id="PRO_5003335228" evidence="1">
    <location>
        <begin position="26"/>
        <end position="71"/>
    </location>
</feature>
<sequence length="71" mass="8087">MDSDSGVLTLLILLVPFTVLENIKAKGNAILQASLERRKQALQECRSALEQDVYNKRSTFSFAFYWKVLHA</sequence>
<dbReference type="InParanoid" id="F6GZ53"/>
<dbReference type="PaxDb" id="29760-VIT_00s0199g00060.t01"/>
<evidence type="ECO:0000256" key="1">
    <source>
        <dbReference type="SAM" id="SignalP"/>
    </source>
</evidence>
<keyword evidence="1" id="KW-0732">Signal</keyword>
<feature type="signal peptide" evidence="1">
    <location>
        <begin position="1"/>
        <end position="25"/>
    </location>
</feature>
<organism evidence="2 3">
    <name type="scientific">Vitis vinifera</name>
    <name type="common">Grape</name>
    <dbReference type="NCBI Taxonomy" id="29760"/>
    <lineage>
        <taxon>Eukaryota</taxon>
        <taxon>Viridiplantae</taxon>
        <taxon>Streptophyta</taxon>
        <taxon>Embryophyta</taxon>
        <taxon>Tracheophyta</taxon>
        <taxon>Spermatophyta</taxon>
        <taxon>Magnoliopsida</taxon>
        <taxon>eudicotyledons</taxon>
        <taxon>Gunneridae</taxon>
        <taxon>Pentapetalae</taxon>
        <taxon>rosids</taxon>
        <taxon>Vitales</taxon>
        <taxon>Vitaceae</taxon>
        <taxon>Viteae</taxon>
        <taxon>Vitis</taxon>
    </lineage>
</organism>
<evidence type="ECO:0000313" key="3">
    <source>
        <dbReference type="Proteomes" id="UP000009183"/>
    </source>
</evidence>
<dbReference type="Proteomes" id="UP000009183">
    <property type="component" value="Unassembled WGS sequence, unordered"/>
</dbReference>
<gene>
    <name evidence="2" type="ORF">VIT_00s0199g00060</name>
</gene>
<dbReference type="HOGENOM" id="CLU_2745263_0_0_1"/>
<dbReference type="ExpressionAtlas" id="F6GZ53">
    <property type="expression patterns" value="baseline"/>
</dbReference>
<dbReference type="EMBL" id="FN594987">
    <property type="protein sequence ID" value="CCB45239.1"/>
    <property type="molecule type" value="Genomic_DNA"/>
</dbReference>
<evidence type="ECO:0000313" key="2">
    <source>
        <dbReference type="EMBL" id="CCB45239.1"/>
    </source>
</evidence>
<keyword evidence="3" id="KW-1185">Reference proteome</keyword>
<proteinExistence type="predicted"/>
<dbReference type="AlphaFoldDB" id="F6GZ53"/>
<name>F6GZ53_VITVI</name>
<protein>
    <submittedName>
        <fullName evidence="2">Uncharacterized protein</fullName>
    </submittedName>
</protein>
<reference evidence="3" key="1">
    <citation type="journal article" date="2007" name="Nature">
        <title>The grapevine genome sequence suggests ancestral hexaploidization in major angiosperm phyla.</title>
        <authorList>
            <consortium name="The French-Italian Public Consortium for Grapevine Genome Characterization."/>
            <person name="Jaillon O."/>
            <person name="Aury J.-M."/>
            <person name="Noel B."/>
            <person name="Policriti A."/>
            <person name="Clepet C."/>
            <person name="Casagrande A."/>
            <person name="Choisne N."/>
            <person name="Aubourg S."/>
            <person name="Vitulo N."/>
            <person name="Jubin C."/>
            <person name="Vezzi A."/>
            <person name="Legeai F."/>
            <person name="Hugueney P."/>
            <person name="Dasilva C."/>
            <person name="Horner D."/>
            <person name="Mica E."/>
            <person name="Jublot D."/>
            <person name="Poulain J."/>
            <person name="Bruyere C."/>
            <person name="Billault A."/>
            <person name="Segurens B."/>
            <person name="Gouyvenoux M."/>
            <person name="Ugarte E."/>
            <person name="Cattonaro F."/>
            <person name="Anthouard V."/>
            <person name="Vico V."/>
            <person name="Del Fabbro C."/>
            <person name="Alaux M."/>
            <person name="Di Gaspero G."/>
            <person name="Dumas V."/>
            <person name="Felice N."/>
            <person name="Paillard S."/>
            <person name="Juman I."/>
            <person name="Moroldo M."/>
            <person name="Scalabrin S."/>
            <person name="Canaguier A."/>
            <person name="Le Clainche I."/>
            <person name="Malacrida G."/>
            <person name="Durand E."/>
            <person name="Pesole G."/>
            <person name="Laucou V."/>
            <person name="Chatelet P."/>
            <person name="Merdinoglu D."/>
            <person name="Delledonne M."/>
            <person name="Pezzotti M."/>
            <person name="Lecharny A."/>
            <person name="Scarpelli C."/>
            <person name="Artiguenave F."/>
            <person name="Pe M.E."/>
            <person name="Valle G."/>
            <person name="Morgante M."/>
            <person name="Caboche M."/>
            <person name="Adam-Blondon A.-F."/>
            <person name="Weissenbach J."/>
            <person name="Quetier F."/>
            <person name="Wincker P."/>
        </authorList>
    </citation>
    <scope>NUCLEOTIDE SEQUENCE [LARGE SCALE GENOMIC DNA]</scope>
    <source>
        <strain evidence="3">cv. Pinot noir / PN40024</strain>
    </source>
</reference>